<evidence type="ECO:0000259" key="11">
    <source>
        <dbReference type="PROSITE" id="PS52015"/>
    </source>
</evidence>
<dbReference type="AlphaFoldDB" id="A0AA92IYR9"/>
<protein>
    <submittedName>
        <fullName evidence="12">Energy transducer TonB</fullName>
    </submittedName>
</protein>
<comment type="subcellular location">
    <subcellularLocation>
        <location evidence="1">Cell inner membrane</location>
        <topology evidence="1">Single-pass membrane protein</topology>
        <orientation evidence="1">Periplasmic side</orientation>
    </subcellularLocation>
</comment>
<dbReference type="GO" id="GO:0031992">
    <property type="term" value="F:energy transducer activity"/>
    <property type="evidence" value="ECO:0007669"/>
    <property type="project" value="TreeGrafter"/>
</dbReference>
<keyword evidence="6 10" id="KW-0812">Transmembrane</keyword>
<feature type="transmembrane region" description="Helical" evidence="10">
    <location>
        <begin position="12"/>
        <end position="33"/>
    </location>
</feature>
<evidence type="ECO:0000256" key="6">
    <source>
        <dbReference type="ARBA" id="ARBA00022692"/>
    </source>
</evidence>
<keyword evidence="8 10" id="KW-1133">Transmembrane helix</keyword>
<comment type="similarity">
    <text evidence="2">Belongs to the TonB family.</text>
</comment>
<dbReference type="GO" id="GO:0055085">
    <property type="term" value="P:transmembrane transport"/>
    <property type="evidence" value="ECO:0007669"/>
    <property type="project" value="InterPro"/>
</dbReference>
<dbReference type="Gene3D" id="3.30.1150.10">
    <property type="match status" value="1"/>
</dbReference>
<evidence type="ECO:0000313" key="13">
    <source>
        <dbReference type="Proteomes" id="UP000502831"/>
    </source>
</evidence>
<gene>
    <name evidence="12" type="ORF">FA584_05700</name>
</gene>
<dbReference type="GO" id="GO:0098797">
    <property type="term" value="C:plasma membrane protein complex"/>
    <property type="evidence" value="ECO:0007669"/>
    <property type="project" value="TreeGrafter"/>
</dbReference>
<dbReference type="Pfam" id="PF03544">
    <property type="entry name" value="TonB_C"/>
    <property type="match status" value="1"/>
</dbReference>
<evidence type="ECO:0000256" key="10">
    <source>
        <dbReference type="SAM" id="Phobius"/>
    </source>
</evidence>
<evidence type="ECO:0000256" key="3">
    <source>
        <dbReference type="ARBA" id="ARBA00022448"/>
    </source>
</evidence>
<keyword evidence="4" id="KW-1003">Cell membrane</keyword>
<evidence type="ECO:0000256" key="4">
    <source>
        <dbReference type="ARBA" id="ARBA00022475"/>
    </source>
</evidence>
<evidence type="ECO:0000256" key="7">
    <source>
        <dbReference type="ARBA" id="ARBA00022927"/>
    </source>
</evidence>
<name>A0AA92IYR9_9BACT</name>
<dbReference type="NCBIfam" id="TIGR01352">
    <property type="entry name" value="tonB_Cterm"/>
    <property type="match status" value="1"/>
</dbReference>
<evidence type="ECO:0000256" key="9">
    <source>
        <dbReference type="ARBA" id="ARBA00023136"/>
    </source>
</evidence>
<dbReference type="Proteomes" id="UP000502831">
    <property type="component" value="Chromosome"/>
</dbReference>
<sequence>MHESIAFFRRLFWNTLFTCVMIAYALIMGSMMIPKPAIHEFVVTQVSFLEEPKPTPPAEEIKPEVPLKHESIIEKKPEKKVQKEPVKTVPIQKHIQEPIISSAPSSDSFVEQTVQIPVSAKTQEKASAPSSPHNDDLLSIYLAKVRHKIQESLRYPSMAKKMGLEGEAVVQFLIHANGMVDASSIKIAKSSGKAILDRNAMDAVLDAIPFELPPKEELEIAIPVVFKLKS</sequence>
<reference evidence="12 13" key="1">
    <citation type="journal article" date="2017" name="Environ. Sci. Technol.">
        <title>Organohalide Respiration with Chlorinated Ethenes under Low pH Conditions.</title>
        <authorList>
            <person name="Yang Y."/>
            <person name="Capiro N.L."/>
            <person name="Marcet T.F."/>
            <person name="Yan J."/>
            <person name="Pennell K.D."/>
            <person name="Loffler F.E."/>
        </authorList>
    </citation>
    <scope>NUCLEOTIDE SEQUENCE [LARGE SCALE GENOMIC DNA]</scope>
    <source>
        <strain evidence="12 13">ACSDCE</strain>
    </source>
</reference>
<dbReference type="InterPro" id="IPR037682">
    <property type="entry name" value="TonB_C"/>
</dbReference>
<keyword evidence="7" id="KW-0653">Protein transport</keyword>
<dbReference type="GO" id="GO:0015031">
    <property type="term" value="P:protein transport"/>
    <property type="evidence" value="ECO:0007669"/>
    <property type="project" value="UniProtKB-KW"/>
</dbReference>
<dbReference type="RefSeq" id="WP_191342055.1">
    <property type="nucleotide sequence ID" value="NZ_CP039734.2"/>
</dbReference>
<dbReference type="InterPro" id="IPR051045">
    <property type="entry name" value="TonB-dependent_transducer"/>
</dbReference>
<organism evidence="12 13">
    <name type="scientific">Sulfurospirillum diekertiae</name>
    <dbReference type="NCBI Taxonomy" id="1854492"/>
    <lineage>
        <taxon>Bacteria</taxon>
        <taxon>Pseudomonadati</taxon>
        <taxon>Campylobacterota</taxon>
        <taxon>Epsilonproteobacteria</taxon>
        <taxon>Campylobacterales</taxon>
        <taxon>Sulfurospirillaceae</taxon>
        <taxon>Sulfurospirillum</taxon>
    </lineage>
</organism>
<proteinExistence type="inferred from homology"/>
<dbReference type="EMBL" id="CP039734">
    <property type="protein sequence ID" value="QIR75729.1"/>
    <property type="molecule type" value="Genomic_DNA"/>
</dbReference>
<dbReference type="PANTHER" id="PTHR33446">
    <property type="entry name" value="PROTEIN TONB-RELATED"/>
    <property type="match status" value="1"/>
</dbReference>
<dbReference type="SUPFAM" id="SSF74653">
    <property type="entry name" value="TolA/TonB C-terminal domain"/>
    <property type="match status" value="1"/>
</dbReference>
<evidence type="ECO:0000256" key="8">
    <source>
        <dbReference type="ARBA" id="ARBA00022989"/>
    </source>
</evidence>
<dbReference type="InterPro" id="IPR006260">
    <property type="entry name" value="TonB/TolA_C"/>
</dbReference>
<evidence type="ECO:0000313" key="12">
    <source>
        <dbReference type="EMBL" id="QIR75729.1"/>
    </source>
</evidence>
<feature type="domain" description="TonB C-terminal" evidence="11">
    <location>
        <begin position="140"/>
        <end position="230"/>
    </location>
</feature>
<dbReference type="PANTHER" id="PTHR33446:SF2">
    <property type="entry name" value="PROTEIN TONB"/>
    <property type="match status" value="1"/>
</dbReference>
<evidence type="ECO:0000256" key="1">
    <source>
        <dbReference type="ARBA" id="ARBA00004383"/>
    </source>
</evidence>
<evidence type="ECO:0000256" key="5">
    <source>
        <dbReference type="ARBA" id="ARBA00022519"/>
    </source>
</evidence>
<evidence type="ECO:0000256" key="2">
    <source>
        <dbReference type="ARBA" id="ARBA00006555"/>
    </source>
</evidence>
<accession>A0AA92IYR9</accession>
<keyword evidence="9 10" id="KW-0472">Membrane</keyword>
<dbReference type="PROSITE" id="PS52015">
    <property type="entry name" value="TONB_CTD"/>
    <property type="match status" value="1"/>
</dbReference>
<keyword evidence="5" id="KW-0997">Cell inner membrane</keyword>
<keyword evidence="3" id="KW-0813">Transport</keyword>